<dbReference type="OrthoDB" id="3197442at2"/>
<dbReference type="NCBIfam" id="NF041260">
    <property type="entry name" value="actino_IHF"/>
    <property type="match status" value="1"/>
</dbReference>
<dbReference type="InterPro" id="IPR047806">
    <property type="entry name" value="IHF_actinobact"/>
</dbReference>
<dbReference type="GeneID" id="77465350"/>
<proteinExistence type="predicted"/>
<protein>
    <recommendedName>
        <fullName evidence="1">Integration host factor-like helix-two turn-helix domain-containing protein</fullName>
    </recommendedName>
</protein>
<organism evidence="2 3">
    <name type="scientific">Collinsella intestinalis</name>
    <dbReference type="NCBI Taxonomy" id="147207"/>
    <lineage>
        <taxon>Bacteria</taxon>
        <taxon>Bacillati</taxon>
        <taxon>Actinomycetota</taxon>
        <taxon>Coriobacteriia</taxon>
        <taxon>Coriobacteriales</taxon>
        <taxon>Coriobacteriaceae</taxon>
        <taxon>Collinsella</taxon>
    </lineage>
</organism>
<dbReference type="EMBL" id="CABWIC010000007">
    <property type="protein sequence ID" value="VWL91580.1"/>
    <property type="molecule type" value="Genomic_DNA"/>
</dbReference>
<feature type="domain" description="Integration host factor-like helix-two turn-helix" evidence="1">
    <location>
        <begin position="34"/>
        <end position="100"/>
    </location>
</feature>
<dbReference type="Pfam" id="PF22525">
    <property type="entry name" value="H2TH_5"/>
    <property type="match status" value="1"/>
</dbReference>
<reference evidence="2 3" key="1">
    <citation type="submission" date="2019-10" db="EMBL/GenBank/DDBJ databases">
        <authorList>
            <person name="Wolf R A."/>
        </authorList>
    </citation>
    <scope>NUCLEOTIDE SEQUENCE [LARGE SCALE GENOMIC DNA]</scope>
    <source>
        <strain evidence="2">Collinsella_intestinalis_DSM_13632</strain>
    </source>
</reference>
<gene>
    <name evidence="2" type="ORF">JKKLCJKK_00359</name>
</gene>
<evidence type="ECO:0000259" key="1">
    <source>
        <dbReference type="Pfam" id="PF22525"/>
    </source>
</evidence>
<evidence type="ECO:0000313" key="3">
    <source>
        <dbReference type="Proteomes" id="UP000405524"/>
    </source>
</evidence>
<dbReference type="Proteomes" id="UP000405524">
    <property type="component" value="Unassembled WGS sequence"/>
</dbReference>
<dbReference type="Gene3D" id="1.10.8.50">
    <property type="match status" value="1"/>
</dbReference>
<accession>A0A5K1ITB1</accession>
<sequence length="102" mass="11519">MPSTLPTQTAEDLAKFQRKAMEARIRYAETKQQLKHGERSLKSVLDDDDLQRMRVRDVIAALPGMGKNSTEKLMDKIGIAKSRRISGLGARQYKALLDKFGE</sequence>
<name>A0A5K1ITB1_9ACTN</name>
<dbReference type="RefSeq" id="WP_152063095.1">
    <property type="nucleotide sequence ID" value="NZ_CABWIC010000007.1"/>
</dbReference>
<evidence type="ECO:0000313" key="2">
    <source>
        <dbReference type="EMBL" id="VWL91580.1"/>
    </source>
</evidence>
<dbReference type="AlphaFoldDB" id="A0A5K1ITB1"/>
<dbReference type="InterPro" id="IPR055201">
    <property type="entry name" value="IHF-like_H2TH"/>
</dbReference>